<accession>A0ABZ2QW32</accession>
<sequence length="340" mass="35902">MKPFGYVRVAGVDEAVRAADGRPGARFLGGGTNLVDLMKLGVETPRLLIDVTRLPLDRIEELPDGGLRIGAMVRNSDLAAAVPVRDRYPVLSQALLAGASGQLRNTATTGGNLLQRTRCLYFQDTSKPCNKRAPGSGCPAREGAHRDLAVLGHSEHCVATQPSDMAVALAALDATVHLHGPDGERSVPATDFHRLPGEQPEQDTVIRPGELITAVELPPASPGARSRYRKARDRASFAFALVSVGAVLEVRDGVVRRASLAFGGLAHRPWRARAAEEVLRGAPATEETFQRAADAELGAAQPLRDNGYKVPLARNLAVGVLSDLAESADPADPPNPPAAG</sequence>
<dbReference type="PROSITE" id="PS51387">
    <property type="entry name" value="FAD_PCMH"/>
    <property type="match status" value="1"/>
</dbReference>
<dbReference type="Pfam" id="PF00941">
    <property type="entry name" value="FAD_binding_5"/>
    <property type="match status" value="1"/>
</dbReference>
<dbReference type="InterPro" id="IPR016169">
    <property type="entry name" value="FAD-bd_PCMH_sub2"/>
</dbReference>
<dbReference type="RefSeq" id="WP_407288357.1">
    <property type="nucleotide sequence ID" value="NZ_CP147982.1"/>
</dbReference>
<feature type="domain" description="FAD-binding PCMH-type" evidence="2">
    <location>
        <begin position="1"/>
        <end position="222"/>
    </location>
</feature>
<dbReference type="Gene3D" id="3.30.465.10">
    <property type="match status" value="2"/>
</dbReference>
<dbReference type="Proteomes" id="UP001626628">
    <property type="component" value="Chromosome"/>
</dbReference>
<reference evidence="3 4" key="1">
    <citation type="submission" date="2024-03" db="EMBL/GenBank/DDBJ databases">
        <title>The complete genome of Streptomyces sirii sp.nov.</title>
        <authorList>
            <person name="Zakalyukina Y.V."/>
            <person name="Belik A.R."/>
            <person name="Biryukov M.V."/>
            <person name="Baturina O.A."/>
            <person name="Kabilov M.R."/>
        </authorList>
    </citation>
    <scope>NUCLEOTIDE SEQUENCE [LARGE SCALE GENOMIC DNA]</scope>
    <source>
        <strain evidence="3 4">BP-8</strain>
    </source>
</reference>
<dbReference type="InterPro" id="IPR051312">
    <property type="entry name" value="Diverse_Substr_Oxidored"/>
</dbReference>
<dbReference type="EMBL" id="CP147982">
    <property type="protein sequence ID" value="WXK80243.1"/>
    <property type="molecule type" value="Genomic_DNA"/>
</dbReference>
<dbReference type="Gene3D" id="3.30.390.50">
    <property type="entry name" value="CO dehydrogenase flavoprotein, C-terminal domain"/>
    <property type="match status" value="1"/>
</dbReference>
<dbReference type="InterPro" id="IPR005107">
    <property type="entry name" value="CO_DH_flav_C"/>
</dbReference>
<dbReference type="InterPro" id="IPR002346">
    <property type="entry name" value="Mopterin_DH_FAD-bd"/>
</dbReference>
<evidence type="ECO:0000313" key="4">
    <source>
        <dbReference type="Proteomes" id="UP001626628"/>
    </source>
</evidence>
<keyword evidence="1" id="KW-0560">Oxidoreductase</keyword>
<evidence type="ECO:0000259" key="2">
    <source>
        <dbReference type="PROSITE" id="PS51387"/>
    </source>
</evidence>
<evidence type="ECO:0000256" key="1">
    <source>
        <dbReference type="ARBA" id="ARBA00023002"/>
    </source>
</evidence>
<proteinExistence type="predicted"/>
<dbReference type="PANTHER" id="PTHR42659">
    <property type="entry name" value="XANTHINE DEHYDROGENASE SUBUNIT C-RELATED"/>
    <property type="match status" value="1"/>
</dbReference>
<dbReference type="InterPro" id="IPR016167">
    <property type="entry name" value="FAD-bd_PCMH_sub1"/>
</dbReference>
<protein>
    <submittedName>
        <fullName evidence="3">Xanthine dehydrogenase family protein subunit M</fullName>
    </submittedName>
</protein>
<dbReference type="SMART" id="SM01092">
    <property type="entry name" value="CO_deh_flav_C"/>
    <property type="match status" value="1"/>
</dbReference>
<dbReference type="SUPFAM" id="SSF56176">
    <property type="entry name" value="FAD-binding/transporter-associated domain-like"/>
    <property type="match status" value="1"/>
</dbReference>
<evidence type="ECO:0000313" key="3">
    <source>
        <dbReference type="EMBL" id="WXK80243.1"/>
    </source>
</evidence>
<dbReference type="Pfam" id="PF03450">
    <property type="entry name" value="CO_deh_flav_C"/>
    <property type="match status" value="1"/>
</dbReference>
<dbReference type="SUPFAM" id="SSF55447">
    <property type="entry name" value="CO dehydrogenase flavoprotein C-terminal domain-like"/>
    <property type="match status" value="1"/>
</dbReference>
<dbReference type="PANTHER" id="PTHR42659:SF1">
    <property type="entry name" value="OXIDOREDUCTASE"/>
    <property type="match status" value="1"/>
</dbReference>
<dbReference type="Gene3D" id="3.30.43.10">
    <property type="entry name" value="Uridine Diphospho-n-acetylenolpyruvylglucosamine Reductase, domain 2"/>
    <property type="match status" value="1"/>
</dbReference>
<organism evidence="3 4">
    <name type="scientific">Streptomyces sirii</name>
    <dbReference type="NCBI Taxonomy" id="3127701"/>
    <lineage>
        <taxon>Bacteria</taxon>
        <taxon>Bacillati</taxon>
        <taxon>Actinomycetota</taxon>
        <taxon>Actinomycetes</taxon>
        <taxon>Kitasatosporales</taxon>
        <taxon>Streptomycetaceae</taxon>
        <taxon>Streptomyces</taxon>
    </lineage>
</organism>
<dbReference type="InterPro" id="IPR036683">
    <property type="entry name" value="CO_DH_flav_C_dom_sf"/>
</dbReference>
<dbReference type="InterPro" id="IPR036318">
    <property type="entry name" value="FAD-bd_PCMH-like_sf"/>
</dbReference>
<keyword evidence="4" id="KW-1185">Reference proteome</keyword>
<gene>
    <name evidence="3" type="ORF">WAB15_31920</name>
</gene>
<name>A0ABZ2QW32_9ACTN</name>
<dbReference type="InterPro" id="IPR016166">
    <property type="entry name" value="FAD-bd_PCMH"/>
</dbReference>